<accession>A0A839PVI1</accession>
<evidence type="ECO:0000256" key="1">
    <source>
        <dbReference type="SAM" id="MobiDB-lite"/>
    </source>
</evidence>
<sequence>MADLPRHPGPPDPDRRWAVAPAPGPAPDVTTDVTTDVTMDASAAHRHPGGRR</sequence>
<dbReference type="RefSeq" id="WP_184510279.1">
    <property type="nucleotide sequence ID" value="NZ_JACHVT010000004.1"/>
</dbReference>
<proteinExistence type="predicted"/>
<evidence type="ECO:0000313" key="3">
    <source>
        <dbReference type="Proteomes" id="UP000590811"/>
    </source>
</evidence>
<dbReference type="EMBL" id="JACHVT010000004">
    <property type="protein sequence ID" value="MBB2987053.1"/>
    <property type="molecule type" value="Genomic_DNA"/>
</dbReference>
<organism evidence="2 3">
    <name type="scientific">Terracoccus luteus</name>
    <dbReference type="NCBI Taxonomy" id="53356"/>
    <lineage>
        <taxon>Bacteria</taxon>
        <taxon>Bacillati</taxon>
        <taxon>Actinomycetota</taxon>
        <taxon>Actinomycetes</taxon>
        <taxon>Micrococcales</taxon>
        <taxon>Intrasporangiaceae</taxon>
        <taxon>Terracoccus</taxon>
    </lineage>
</organism>
<feature type="compositionally biased region" description="Low complexity" evidence="1">
    <location>
        <begin position="27"/>
        <end position="38"/>
    </location>
</feature>
<evidence type="ECO:0000313" key="2">
    <source>
        <dbReference type="EMBL" id="MBB2987053.1"/>
    </source>
</evidence>
<reference evidence="2 3" key="1">
    <citation type="submission" date="2020-08" db="EMBL/GenBank/DDBJ databases">
        <title>Genomic Encyclopedia of Type Strains, Phase IV (KMG-V): Genome sequencing to study the core and pangenomes of soil and plant-associated prokaryotes.</title>
        <authorList>
            <person name="Whitman W."/>
        </authorList>
    </citation>
    <scope>NUCLEOTIDE SEQUENCE [LARGE SCALE GENOMIC DNA]</scope>
    <source>
        <strain evidence="2 3">B3ACCR2</strain>
    </source>
</reference>
<protein>
    <submittedName>
        <fullName evidence="2">Uncharacterized protein</fullName>
    </submittedName>
</protein>
<feature type="region of interest" description="Disordered" evidence="1">
    <location>
        <begin position="1"/>
        <end position="52"/>
    </location>
</feature>
<dbReference type="Proteomes" id="UP000590811">
    <property type="component" value="Unassembled WGS sequence"/>
</dbReference>
<dbReference type="AlphaFoldDB" id="A0A839PVI1"/>
<gene>
    <name evidence="2" type="ORF">FHW14_002218</name>
</gene>
<name>A0A839PVI1_9MICO</name>
<comment type="caution">
    <text evidence="2">The sequence shown here is derived from an EMBL/GenBank/DDBJ whole genome shotgun (WGS) entry which is preliminary data.</text>
</comment>